<feature type="domain" description="NAD(P)-binding" evidence="1">
    <location>
        <begin position="7"/>
        <end position="202"/>
    </location>
</feature>
<dbReference type="InterPro" id="IPR036291">
    <property type="entry name" value="NAD(P)-bd_dom_sf"/>
</dbReference>
<dbReference type="PANTHER" id="PTHR43355">
    <property type="entry name" value="FLAVIN REDUCTASE (NADPH)"/>
    <property type="match status" value="1"/>
</dbReference>
<evidence type="ECO:0000313" key="2">
    <source>
        <dbReference type="EMBL" id="RZU41693.1"/>
    </source>
</evidence>
<evidence type="ECO:0000313" key="3">
    <source>
        <dbReference type="Proteomes" id="UP000292958"/>
    </source>
</evidence>
<dbReference type="Pfam" id="PF13460">
    <property type="entry name" value="NAD_binding_10"/>
    <property type="match status" value="1"/>
</dbReference>
<reference evidence="2 3" key="1">
    <citation type="submission" date="2019-02" db="EMBL/GenBank/DDBJ databases">
        <title>Genomic Encyclopedia of Archaeal and Bacterial Type Strains, Phase II (KMG-II): from individual species to whole genera.</title>
        <authorList>
            <person name="Goeker M."/>
        </authorList>
    </citation>
    <scope>NUCLEOTIDE SEQUENCE [LARGE SCALE GENOMIC DNA]</scope>
    <source>
        <strain evidence="2 3">DSM 18101</strain>
    </source>
</reference>
<organism evidence="2 3">
    <name type="scientific">Edaphobacter modestus</name>
    <dbReference type="NCBI Taxonomy" id="388466"/>
    <lineage>
        <taxon>Bacteria</taxon>
        <taxon>Pseudomonadati</taxon>
        <taxon>Acidobacteriota</taxon>
        <taxon>Terriglobia</taxon>
        <taxon>Terriglobales</taxon>
        <taxon>Acidobacteriaceae</taxon>
        <taxon>Edaphobacter</taxon>
    </lineage>
</organism>
<proteinExistence type="predicted"/>
<dbReference type="InterPro" id="IPR016040">
    <property type="entry name" value="NAD(P)-bd_dom"/>
</dbReference>
<dbReference type="AlphaFoldDB" id="A0A4Q7YX33"/>
<dbReference type="Gene3D" id="3.40.50.720">
    <property type="entry name" value="NAD(P)-binding Rossmann-like Domain"/>
    <property type="match status" value="1"/>
</dbReference>
<dbReference type="EMBL" id="SHKW01000001">
    <property type="protein sequence ID" value="RZU41693.1"/>
    <property type="molecule type" value="Genomic_DNA"/>
</dbReference>
<protein>
    <submittedName>
        <fullName evidence="2">Putative NADH-flavin reductase</fullName>
    </submittedName>
</protein>
<dbReference type="GO" id="GO:0016646">
    <property type="term" value="F:oxidoreductase activity, acting on the CH-NH group of donors, NAD or NADP as acceptor"/>
    <property type="evidence" value="ECO:0007669"/>
    <property type="project" value="TreeGrafter"/>
</dbReference>
<dbReference type="CDD" id="cd05244">
    <property type="entry name" value="BVR-B_like_SDR_a"/>
    <property type="match status" value="1"/>
</dbReference>
<dbReference type="RefSeq" id="WP_130419566.1">
    <property type="nucleotide sequence ID" value="NZ_SHKW01000001.1"/>
</dbReference>
<accession>A0A4Q7YX33</accession>
<keyword evidence="3" id="KW-1185">Reference proteome</keyword>
<name>A0A4Q7YX33_9BACT</name>
<sequence>MKIAIFGASGATGHLLTERSLSAGYTVTALVRSPGSFLLRNKVRVVEGSAFDLSAVSRTVEGADVVLSALGAHSPIRNENVLPRAVPLIVQAMQQAGIRRIVALGSAGALPDSLAKQPAWRRWFVQKIVYTLFLKWPVHEQMVQYRSLSLSSLDWTMVMPALLTNGPARGVYRVDGEALPANGSQIARADVANFMMLQVTSPQWVRRGVYICN</sequence>
<gene>
    <name evidence="2" type="ORF">BDD14_3220</name>
</gene>
<dbReference type="InterPro" id="IPR051606">
    <property type="entry name" value="Polyketide_Oxido-like"/>
</dbReference>
<evidence type="ECO:0000259" key="1">
    <source>
        <dbReference type="Pfam" id="PF13460"/>
    </source>
</evidence>
<dbReference type="Proteomes" id="UP000292958">
    <property type="component" value="Unassembled WGS sequence"/>
</dbReference>
<dbReference type="PANTHER" id="PTHR43355:SF2">
    <property type="entry name" value="FLAVIN REDUCTASE (NADPH)"/>
    <property type="match status" value="1"/>
</dbReference>
<comment type="caution">
    <text evidence="2">The sequence shown here is derived from an EMBL/GenBank/DDBJ whole genome shotgun (WGS) entry which is preliminary data.</text>
</comment>
<dbReference type="SUPFAM" id="SSF51735">
    <property type="entry name" value="NAD(P)-binding Rossmann-fold domains"/>
    <property type="match status" value="1"/>
</dbReference>
<dbReference type="OrthoDB" id="9785372at2"/>